<evidence type="ECO:0000313" key="9">
    <source>
        <dbReference type="Proteomes" id="UP000887565"/>
    </source>
</evidence>
<dbReference type="PROSITE" id="PS51465">
    <property type="entry name" value="KAZAL_2"/>
    <property type="match status" value="1"/>
</dbReference>
<evidence type="ECO:0000313" key="10">
    <source>
        <dbReference type="WBParaSite" id="nRc.2.0.1.t36005-RA"/>
    </source>
</evidence>
<dbReference type="FunFam" id="2.60.40.10:FF:000032">
    <property type="entry name" value="palladin isoform X1"/>
    <property type="match status" value="1"/>
</dbReference>
<feature type="domain" description="Kazal-like" evidence="8">
    <location>
        <begin position="109"/>
        <end position="164"/>
    </location>
</feature>
<feature type="domain" description="Ig-like" evidence="7">
    <location>
        <begin position="166"/>
        <end position="267"/>
    </location>
</feature>
<dbReference type="CDD" id="cd00104">
    <property type="entry name" value="KAZAL_FS"/>
    <property type="match status" value="1"/>
</dbReference>
<dbReference type="AlphaFoldDB" id="A0A915KCB0"/>
<dbReference type="GO" id="GO:0001558">
    <property type="term" value="P:regulation of cell growth"/>
    <property type="evidence" value="ECO:0007669"/>
    <property type="project" value="InterPro"/>
</dbReference>
<dbReference type="GO" id="GO:0009966">
    <property type="term" value="P:regulation of signal transduction"/>
    <property type="evidence" value="ECO:0007669"/>
    <property type="project" value="TreeGrafter"/>
</dbReference>
<dbReference type="GO" id="GO:0005576">
    <property type="term" value="C:extracellular region"/>
    <property type="evidence" value="ECO:0007669"/>
    <property type="project" value="UniProtKB-SubCell"/>
</dbReference>
<dbReference type="InterPro" id="IPR003598">
    <property type="entry name" value="Ig_sub2"/>
</dbReference>
<evidence type="ECO:0000256" key="5">
    <source>
        <dbReference type="ARBA" id="ARBA00023319"/>
    </source>
</evidence>
<dbReference type="InterPro" id="IPR011390">
    <property type="entry name" value="IGFBP_rP_mac25"/>
</dbReference>
<keyword evidence="2" id="KW-0964">Secreted</keyword>
<dbReference type="WBParaSite" id="nRc.2.0.1.t36005-RA">
    <property type="protein sequence ID" value="nRc.2.0.1.t36005-RA"/>
    <property type="gene ID" value="nRc.2.0.1.g36005"/>
</dbReference>
<dbReference type="PANTHER" id="PTHR14186">
    <property type="entry name" value="INSULIN-LIKE GROWTH FACTOR BINDING PROTEIN-RELATED"/>
    <property type="match status" value="1"/>
</dbReference>
<feature type="signal peptide" evidence="6">
    <location>
        <begin position="1"/>
        <end position="20"/>
    </location>
</feature>
<proteinExistence type="predicted"/>
<dbReference type="SMART" id="SM00280">
    <property type="entry name" value="KAZAL"/>
    <property type="match status" value="1"/>
</dbReference>
<dbReference type="PANTHER" id="PTHR14186:SF19">
    <property type="entry name" value="INSULIN-LIKE GROWTH FACTOR-BINDING PROTEIN 7"/>
    <property type="match status" value="1"/>
</dbReference>
<dbReference type="SUPFAM" id="SSF100895">
    <property type="entry name" value="Kazal-type serine protease inhibitors"/>
    <property type="match status" value="1"/>
</dbReference>
<comment type="subcellular location">
    <subcellularLocation>
        <location evidence="1">Secreted</location>
    </subcellularLocation>
</comment>
<evidence type="ECO:0000259" key="8">
    <source>
        <dbReference type="PROSITE" id="PS51465"/>
    </source>
</evidence>
<accession>A0A915KCB0</accession>
<dbReference type="InterPro" id="IPR036058">
    <property type="entry name" value="Kazal_dom_sf"/>
</dbReference>
<dbReference type="InterPro" id="IPR009030">
    <property type="entry name" value="Growth_fac_rcpt_cys_sf"/>
</dbReference>
<sequence>MRKFVFFSLLLVVYHCSIDARKPNPPPNPIFNDCSQCKPELCPQLTEVCKSGQVKDQCDCCTVCGKNEGEPCDVDIVNDDRQTHQKPFYTPHHGRCGNSLQCTLQKDEDSANNVVTDYAVCICQFKNAVCGEDGKTYRNKCHFDETMAGRSERFRIARDEPCDEAPKIMTSSQSAREKSGSDTILSCEVSGYPTPKIEWKFTTEDRQKTITLPSDHTSKSVQVRGGPDHYQVTSWLQITNLQTTDSGVYTCVAKNKLGKITSEIYLTVTGGREL</sequence>
<dbReference type="InterPro" id="IPR036179">
    <property type="entry name" value="Ig-like_dom_sf"/>
</dbReference>
<evidence type="ECO:0000259" key="7">
    <source>
        <dbReference type="PROSITE" id="PS50835"/>
    </source>
</evidence>
<protein>
    <submittedName>
        <fullName evidence="10">Uncharacterized protein</fullName>
    </submittedName>
</protein>
<dbReference type="OMA" id="CHTKNKH"/>
<evidence type="ECO:0000256" key="3">
    <source>
        <dbReference type="ARBA" id="ARBA00022729"/>
    </source>
</evidence>
<dbReference type="SUPFAM" id="SSF57184">
    <property type="entry name" value="Growth factor receptor domain"/>
    <property type="match status" value="1"/>
</dbReference>
<evidence type="ECO:0000256" key="1">
    <source>
        <dbReference type="ARBA" id="ARBA00004613"/>
    </source>
</evidence>
<keyword evidence="9" id="KW-1185">Reference proteome</keyword>
<keyword evidence="5" id="KW-0393">Immunoglobulin domain</keyword>
<feature type="chain" id="PRO_5037134267" evidence="6">
    <location>
        <begin position="21"/>
        <end position="274"/>
    </location>
</feature>
<evidence type="ECO:0000256" key="2">
    <source>
        <dbReference type="ARBA" id="ARBA00022525"/>
    </source>
</evidence>
<dbReference type="Proteomes" id="UP000887565">
    <property type="component" value="Unplaced"/>
</dbReference>
<dbReference type="Gene3D" id="2.60.40.10">
    <property type="entry name" value="Immunoglobulins"/>
    <property type="match status" value="1"/>
</dbReference>
<dbReference type="SMART" id="SM00121">
    <property type="entry name" value="IB"/>
    <property type="match status" value="1"/>
</dbReference>
<dbReference type="PROSITE" id="PS50835">
    <property type="entry name" value="IG_LIKE"/>
    <property type="match status" value="1"/>
</dbReference>
<dbReference type="Pfam" id="PF07648">
    <property type="entry name" value="Kazal_2"/>
    <property type="match status" value="1"/>
</dbReference>
<dbReference type="InterPro" id="IPR000867">
    <property type="entry name" value="IGFBP-like"/>
</dbReference>
<keyword evidence="3 6" id="KW-0732">Signal</keyword>
<dbReference type="InterPro" id="IPR002350">
    <property type="entry name" value="Kazal_dom"/>
</dbReference>
<dbReference type="SUPFAM" id="SSF48726">
    <property type="entry name" value="Immunoglobulin"/>
    <property type="match status" value="1"/>
</dbReference>
<dbReference type="SMART" id="SM00408">
    <property type="entry name" value="IGc2"/>
    <property type="match status" value="1"/>
</dbReference>
<evidence type="ECO:0000256" key="6">
    <source>
        <dbReference type="SAM" id="SignalP"/>
    </source>
</evidence>
<keyword evidence="4" id="KW-1015">Disulfide bond</keyword>
<dbReference type="InterPro" id="IPR003599">
    <property type="entry name" value="Ig_sub"/>
</dbReference>
<dbReference type="Pfam" id="PF07679">
    <property type="entry name" value="I-set"/>
    <property type="match status" value="1"/>
</dbReference>
<dbReference type="GO" id="GO:0005520">
    <property type="term" value="F:insulin-like growth factor binding"/>
    <property type="evidence" value="ECO:0007669"/>
    <property type="project" value="InterPro"/>
</dbReference>
<dbReference type="InterPro" id="IPR013783">
    <property type="entry name" value="Ig-like_fold"/>
</dbReference>
<organism evidence="9 10">
    <name type="scientific">Romanomermis culicivorax</name>
    <name type="common">Nematode worm</name>
    <dbReference type="NCBI Taxonomy" id="13658"/>
    <lineage>
        <taxon>Eukaryota</taxon>
        <taxon>Metazoa</taxon>
        <taxon>Ecdysozoa</taxon>
        <taxon>Nematoda</taxon>
        <taxon>Enoplea</taxon>
        <taxon>Dorylaimia</taxon>
        <taxon>Mermithida</taxon>
        <taxon>Mermithoidea</taxon>
        <taxon>Mermithidae</taxon>
        <taxon>Romanomermis</taxon>
    </lineage>
</organism>
<dbReference type="SMART" id="SM00409">
    <property type="entry name" value="IG"/>
    <property type="match status" value="1"/>
</dbReference>
<dbReference type="InterPro" id="IPR013098">
    <property type="entry name" value="Ig_I-set"/>
</dbReference>
<reference evidence="10" key="1">
    <citation type="submission" date="2022-11" db="UniProtKB">
        <authorList>
            <consortium name="WormBaseParasite"/>
        </authorList>
    </citation>
    <scope>IDENTIFICATION</scope>
</reference>
<dbReference type="Gene3D" id="4.10.40.20">
    <property type="match status" value="1"/>
</dbReference>
<name>A0A915KCB0_ROMCU</name>
<dbReference type="Pfam" id="PF00219">
    <property type="entry name" value="IGFBP"/>
    <property type="match status" value="1"/>
</dbReference>
<dbReference type="Gene3D" id="3.30.60.30">
    <property type="match status" value="1"/>
</dbReference>
<evidence type="ECO:0000256" key="4">
    <source>
        <dbReference type="ARBA" id="ARBA00023157"/>
    </source>
</evidence>
<dbReference type="InterPro" id="IPR007110">
    <property type="entry name" value="Ig-like_dom"/>
</dbReference>